<comment type="subcellular location">
    <subcellularLocation>
        <location evidence="2">Cell membrane</location>
        <topology evidence="2">Multi-pass membrane protein</topology>
    </subcellularLocation>
</comment>
<comment type="caution">
    <text evidence="13">The sequence shown here is derived from an EMBL/GenBank/DDBJ whole genome shotgun (WGS) entry which is preliminary data.</text>
</comment>
<comment type="function">
    <text evidence="1">Mediates high-affinity intracellular uptake of the rare oligo-element molybdenum.</text>
</comment>
<dbReference type="Gene3D" id="1.20.1250.20">
    <property type="entry name" value="MFS general substrate transporter like domains"/>
    <property type="match status" value="1"/>
</dbReference>
<keyword evidence="14" id="KW-1185">Reference proteome</keyword>
<dbReference type="PANTHER" id="PTHR23516">
    <property type="entry name" value="SAM (S-ADENOSYL METHIONINE) TRANSPORTER"/>
    <property type="match status" value="1"/>
</dbReference>
<sequence length="462" mass="51321">MYRLIVMKEFILSVLGILAAASGILQYISSRTKAAAVVSTNPDFLKFRQLFLGPYLLSILGDWLQGPYVYRLYSQYGFDPGQIAFLYVIGFAASALCGTFAGPLADRFGRKRACIVFCMLYSVCCLTKLSPDFYWLAFGRICGGISTSILFSAFEAWYVCHHMDTGFPSEWISSTFSMATFWNGVLAILAGILADVGAEWLEFGPVAPFMTAVPFLVMAGVLMATNWQENFGSTQTNIGRSCAEGLRVIFSNEIILFLGVVQSMFESVMYIFVFIWTPVLDASNERWPLGLVFSSFMVCIMLGSSFHSLLMSKGFRPQYLLHICIITAFCSMLVCSYTTDPSAPMPVASYLAFLVLEVAIGLYFPSIGYLRSQVIPESLRANIMNWFRLPLNVITCCVLLWLHRQEDSPNGAKSTSSGDHFVFLLCAIMSAIGVMGSYAFSNRFQDKRSFAESEKTALDENA</sequence>
<evidence type="ECO:0000256" key="11">
    <source>
        <dbReference type="ARBA" id="ARBA00032555"/>
    </source>
</evidence>
<evidence type="ECO:0000256" key="4">
    <source>
        <dbReference type="ARBA" id="ARBA00022448"/>
    </source>
</evidence>
<dbReference type="Proteomes" id="UP001187531">
    <property type="component" value="Unassembled WGS sequence"/>
</dbReference>
<feature type="transmembrane region" description="Helical" evidence="12">
    <location>
        <begin position="137"/>
        <end position="159"/>
    </location>
</feature>
<keyword evidence="6 12" id="KW-0812">Transmembrane</keyword>
<dbReference type="AlphaFoldDB" id="A0AA88I622"/>
<evidence type="ECO:0000256" key="3">
    <source>
        <dbReference type="ARBA" id="ARBA00021242"/>
    </source>
</evidence>
<evidence type="ECO:0000256" key="6">
    <source>
        <dbReference type="ARBA" id="ARBA00022692"/>
    </source>
</evidence>
<accession>A0AA88I622</accession>
<evidence type="ECO:0000313" key="14">
    <source>
        <dbReference type="Proteomes" id="UP001187531"/>
    </source>
</evidence>
<dbReference type="InterPro" id="IPR036259">
    <property type="entry name" value="MFS_trans_sf"/>
</dbReference>
<protein>
    <recommendedName>
        <fullName evidence="3">Molybdate-anion transporter</fullName>
    </recommendedName>
    <alternativeName>
        <fullName evidence="10">Major facilitator superfamily domain-containing protein 5</fullName>
    </alternativeName>
    <alternativeName>
        <fullName evidence="11">Molybdate transporter 2 homolog</fullName>
    </alternativeName>
</protein>
<name>A0AA88I622_ARTSF</name>
<feature type="transmembrane region" description="Helical" evidence="12">
    <location>
        <begin position="83"/>
        <end position="101"/>
    </location>
</feature>
<feature type="transmembrane region" description="Helical" evidence="12">
    <location>
        <begin position="113"/>
        <end position="131"/>
    </location>
</feature>
<dbReference type="GO" id="GO:0005886">
    <property type="term" value="C:plasma membrane"/>
    <property type="evidence" value="ECO:0007669"/>
    <property type="project" value="UniProtKB-SubCell"/>
</dbReference>
<keyword evidence="7 12" id="KW-1133">Transmembrane helix</keyword>
<reference evidence="13" key="1">
    <citation type="submission" date="2023-07" db="EMBL/GenBank/DDBJ databases">
        <title>Chromosome-level genome assembly of Artemia franciscana.</title>
        <authorList>
            <person name="Jo E."/>
        </authorList>
    </citation>
    <scope>NUCLEOTIDE SEQUENCE</scope>
    <source>
        <tissue evidence="13">Whole body</tissue>
    </source>
</reference>
<feature type="transmembrane region" description="Helical" evidence="12">
    <location>
        <begin position="254"/>
        <end position="275"/>
    </location>
</feature>
<dbReference type="PANTHER" id="PTHR23516:SF1">
    <property type="entry name" value="MOLYBDATE-ANION TRANSPORTER"/>
    <property type="match status" value="1"/>
</dbReference>
<keyword evidence="9 12" id="KW-0472">Membrane</keyword>
<proteinExistence type="predicted"/>
<feature type="transmembrane region" description="Helical" evidence="12">
    <location>
        <begin position="422"/>
        <end position="440"/>
    </location>
</feature>
<feature type="transmembrane region" description="Helical" evidence="12">
    <location>
        <begin position="345"/>
        <end position="364"/>
    </location>
</feature>
<dbReference type="CDD" id="cd17487">
    <property type="entry name" value="MFS_MFSD5_like"/>
    <property type="match status" value="1"/>
</dbReference>
<dbReference type="GO" id="GO:0006811">
    <property type="term" value="P:monoatomic ion transport"/>
    <property type="evidence" value="ECO:0007669"/>
    <property type="project" value="UniProtKB-KW"/>
</dbReference>
<evidence type="ECO:0000256" key="9">
    <source>
        <dbReference type="ARBA" id="ARBA00023136"/>
    </source>
</evidence>
<feature type="transmembrane region" description="Helical" evidence="12">
    <location>
        <begin position="206"/>
        <end position="225"/>
    </location>
</feature>
<keyword evidence="4" id="KW-0813">Transport</keyword>
<dbReference type="InterPro" id="IPR008509">
    <property type="entry name" value="MOT2/MFSD5"/>
</dbReference>
<evidence type="ECO:0000256" key="2">
    <source>
        <dbReference type="ARBA" id="ARBA00004651"/>
    </source>
</evidence>
<dbReference type="SUPFAM" id="SSF103473">
    <property type="entry name" value="MFS general substrate transporter"/>
    <property type="match status" value="1"/>
</dbReference>
<evidence type="ECO:0000256" key="7">
    <source>
        <dbReference type="ARBA" id="ARBA00022989"/>
    </source>
</evidence>
<evidence type="ECO:0000256" key="10">
    <source>
        <dbReference type="ARBA" id="ARBA00030646"/>
    </source>
</evidence>
<evidence type="ECO:0000256" key="12">
    <source>
        <dbReference type="SAM" id="Phobius"/>
    </source>
</evidence>
<gene>
    <name evidence="13" type="ORF">QYM36_002526</name>
</gene>
<dbReference type="GO" id="GO:0015098">
    <property type="term" value="F:molybdate ion transmembrane transporter activity"/>
    <property type="evidence" value="ECO:0007669"/>
    <property type="project" value="InterPro"/>
</dbReference>
<dbReference type="EMBL" id="JAVRJZ010000005">
    <property type="protein sequence ID" value="KAK2721999.1"/>
    <property type="molecule type" value="Genomic_DNA"/>
</dbReference>
<dbReference type="Pfam" id="PF05631">
    <property type="entry name" value="MFS_5"/>
    <property type="match status" value="1"/>
</dbReference>
<evidence type="ECO:0000256" key="8">
    <source>
        <dbReference type="ARBA" id="ARBA00023065"/>
    </source>
</evidence>
<organism evidence="13 14">
    <name type="scientific">Artemia franciscana</name>
    <name type="common">Brine shrimp</name>
    <name type="synonym">Artemia sanfranciscana</name>
    <dbReference type="NCBI Taxonomy" id="6661"/>
    <lineage>
        <taxon>Eukaryota</taxon>
        <taxon>Metazoa</taxon>
        <taxon>Ecdysozoa</taxon>
        <taxon>Arthropoda</taxon>
        <taxon>Crustacea</taxon>
        <taxon>Branchiopoda</taxon>
        <taxon>Anostraca</taxon>
        <taxon>Artemiidae</taxon>
        <taxon>Artemia</taxon>
    </lineage>
</organism>
<evidence type="ECO:0000256" key="1">
    <source>
        <dbReference type="ARBA" id="ARBA00003019"/>
    </source>
</evidence>
<feature type="transmembrane region" description="Helical" evidence="12">
    <location>
        <begin position="287"/>
        <end position="307"/>
    </location>
</feature>
<feature type="transmembrane region" description="Helical" evidence="12">
    <location>
        <begin position="385"/>
        <end position="402"/>
    </location>
</feature>
<keyword evidence="8" id="KW-0406">Ion transport</keyword>
<feature type="transmembrane region" description="Helical" evidence="12">
    <location>
        <begin position="171"/>
        <end position="194"/>
    </location>
</feature>
<evidence type="ECO:0000256" key="5">
    <source>
        <dbReference type="ARBA" id="ARBA00022475"/>
    </source>
</evidence>
<keyword evidence="5" id="KW-1003">Cell membrane</keyword>
<evidence type="ECO:0000313" key="13">
    <source>
        <dbReference type="EMBL" id="KAK2721999.1"/>
    </source>
</evidence>
<feature type="transmembrane region" description="Helical" evidence="12">
    <location>
        <begin position="319"/>
        <end position="339"/>
    </location>
</feature>